<evidence type="ECO:0000259" key="14">
    <source>
        <dbReference type="PROSITE" id="PS50113"/>
    </source>
</evidence>
<dbReference type="InterPro" id="IPR000719">
    <property type="entry name" value="Prot_kinase_dom"/>
</dbReference>
<evidence type="ECO:0000256" key="1">
    <source>
        <dbReference type="ARBA" id="ARBA00000085"/>
    </source>
</evidence>
<dbReference type="SMART" id="SM00220">
    <property type="entry name" value="S_TKc"/>
    <property type="match status" value="1"/>
</dbReference>
<dbReference type="InterPro" id="IPR011009">
    <property type="entry name" value="Kinase-like_dom_sf"/>
</dbReference>
<dbReference type="PANTHER" id="PTHR43642">
    <property type="entry name" value="HYBRID SIGNAL TRANSDUCTION HISTIDINE KINASE G"/>
    <property type="match status" value="1"/>
</dbReference>
<dbReference type="InterPro" id="IPR004358">
    <property type="entry name" value="Sig_transdc_His_kin-like_C"/>
</dbReference>
<feature type="domain" description="PAS" evidence="13">
    <location>
        <begin position="1471"/>
        <end position="1513"/>
    </location>
</feature>
<dbReference type="Pfam" id="PF02518">
    <property type="entry name" value="HATPase_c"/>
    <property type="match status" value="1"/>
</dbReference>
<dbReference type="SUPFAM" id="SSF47384">
    <property type="entry name" value="Homodimeric domain of signal transducing histidine kinase"/>
    <property type="match status" value="1"/>
</dbReference>
<dbReference type="PROSITE" id="PS50112">
    <property type="entry name" value="PAS"/>
    <property type="match status" value="1"/>
</dbReference>
<evidence type="ECO:0000313" key="15">
    <source>
        <dbReference type="EMBL" id="SED35510.1"/>
    </source>
</evidence>
<dbReference type="SMART" id="SM00388">
    <property type="entry name" value="HisKA"/>
    <property type="match status" value="1"/>
</dbReference>
<evidence type="ECO:0000259" key="13">
    <source>
        <dbReference type="PROSITE" id="PS50112"/>
    </source>
</evidence>
<evidence type="ECO:0000256" key="6">
    <source>
        <dbReference type="ARBA" id="ARBA00022741"/>
    </source>
</evidence>
<dbReference type="SUPFAM" id="SSF56112">
    <property type="entry name" value="Protein kinase-like (PK-like)"/>
    <property type="match status" value="1"/>
</dbReference>
<dbReference type="Pfam" id="PF13191">
    <property type="entry name" value="AAA_16"/>
    <property type="match status" value="1"/>
</dbReference>
<dbReference type="CDD" id="cd00130">
    <property type="entry name" value="PAS"/>
    <property type="match status" value="1"/>
</dbReference>
<feature type="domain" description="PAC" evidence="14">
    <location>
        <begin position="1546"/>
        <end position="1595"/>
    </location>
</feature>
<dbReference type="Pfam" id="PF13426">
    <property type="entry name" value="PAS_9"/>
    <property type="match status" value="1"/>
</dbReference>
<dbReference type="SUPFAM" id="SSF55874">
    <property type="entry name" value="ATPase domain of HSP90 chaperone/DNA topoisomerase II/histidine kinase"/>
    <property type="match status" value="1"/>
</dbReference>
<dbReference type="InterPro" id="IPR036890">
    <property type="entry name" value="HATPase_C_sf"/>
</dbReference>
<dbReference type="PROSITE" id="PS00108">
    <property type="entry name" value="PROTEIN_KINASE_ST"/>
    <property type="match status" value="1"/>
</dbReference>
<evidence type="ECO:0000256" key="9">
    <source>
        <dbReference type="ARBA" id="ARBA00023012"/>
    </source>
</evidence>
<dbReference type="FunFam" id="3.30.565.10:FF:000042">
    <property type="entry name" value="Two-component sensor histidine kinase KdpD"/>
    <property type="match status" value="1"/>
</dbReference>
<dbReference type="InterPro" id="IPR003661">
    <property type="entry name" value="HisK_dim/P_dom"/>
</dbReference>
<dbReference type="SMART" id="SM00065">
    <property type="entry name" value="GAF"/>
    <property type="match status" value="1"/>
</dbReference>
<evidence type="ECO:0000256" key="7">
    <source>
        <dbReference type="ARBA" id="ARBA00022777"/>
    </source>
</evidence>
<dbReference type="SUPFAM" id="SSF55781">
    <property type="entry name" value="GAF domain-like"/>
    <property type="match status" value="1"/>
</dbReference>
<dbReference type="InterPro" id="IPR027417">
    <property type="entry name" value="P-loop_NTPase"/>
</dbReference>
<dbReference type="InterPro" id="IPR053159">
    <property type="entry name" value="Hybrid_Histidine_Kinase"/>
</dbReference>
<dbReference type="Pfam" id="PF01590">
    <property type="entry name" value="GAF"/>
    <property type="match status" value="1"/>
</dbReference>
<dbReference type="GO" id="GO:0042802">
    <property type="term" value="F:identical protein binding"/>
    <property type="evidence" value="ECO:0007669"/>
    <property type="project" value="UniProtKB-ARBA"/>
</dbReference>
<dbReference type="Gene3D" id="3.40.50.300">
    <property type="entry name" value="P-loop containing nucleotide triphosphate hydrolases"/>
    <property type="match status" value="1"/>
</dbReference>
<evidence type="ECO:0000256" key="5">
    <source>
        <dbReference type="ARBA" id="ARBA00022737"/>
    </source>
</evidence>
<keyword evidence="9" id="KW-0902">Two-component regulatory system</keyword>
<dbReference type="InterPro" id="IPR029016">
    <property type="entry name" value="GAF-like_dom_sf"/>
</dbReference>
<dbReference type="SUPFAM" id="SSF52540">
    <property type="entry name" value="P-loop containing nucleoside triphosphate hydrolases"/>
    <property type="match status" value="1"/>
</dbReference>
<sequence length="1827" mass="203331">MELSSRFSANGIGGLEVLSADGGLVLCRGWRDRTGEREAVLIVLPDSEHPAPNALDRLAHEYSLKDELAGTWAVQPIELMQDRGQGILVLEDPSGELLGDLVGTPMEIERFLRVAIGLAAALGKAHQRGLVHKDVKPANILVNMESGEVRLTGFGSASRLPRERQQPDPPEMIAGTLCYMAPEQTGRMNRSIDSRSDLYSLGITFYEMLTGSLPFVASDPMEWVHCHIARQAHRPGERTSGIPEVVSSIVMKLLAKTAEERYQIAGGVEADLRRCLSGWLSDGRIDPFPLGAHDASDRLLLPEKLYGRENEIGALLAAFSRVAAGGRPELVLVSGYSGIGKSSVVNELHKSLVPPRALFASGKFDQYKRDIPYATLAQAFQSLIRPILAKNEEELSGWRDTIRDALGPNGQLMVELVPELKLIIGEQPPVPELPPRDAQQRFQLVFRRFIGAFTRKHPLALFLDDLQWLDAATLDLVEDLLTQPDVKYLLLIGAYRDNEVNPAHPLMRRLQAMRQAGAMLKNIVLSQLKSHDLEQFIVDSLHCDRERVTPLAGLVEEKTTGNPFFTIQFMSALFEEGLLAFDHVKGRWDWDLNRIHATGHTDNVVDLMVGKLSRLSIGAQKALQQLACLGNSADFAMLSLIYQGANEEMHSQLWEAVQTGFIFRSDDSYRFIHDRVQEAAYSLIPREKRAEEHLRIGMLMASHTSPEKLEECIFEIANQLNRGTHLISSIAEHERIAELNFIAGRRAKSSTAYASALYYLRAGRRFLTDETWDSNYDLIFSIEALIAECELLTADMSAAEDRLSKLAEKAKSAHDIALVARLRVTLYIILGSPRGTDVFIEYQRRLGEEWSPHPTDEEVRQAYDQVVSLLNARQIEQIVDLPLLTNPDVLDTLDMLAEVVMVASFTDANLYALVLCRMVGLSLEYGNSDASCFAYVSLGTVAGSRFGNYKVGFQLGKLGYDLVEKRGLLRYQARVYLRFGLCITPWTRHVNTGRSLIRRAFDAANRIGDLTFAAYSYNFLNTNLLAAGDPLEYVQREAESGLEFAKKTRFLRVADQITTQLALVRTLRGLTTKFGSFNEEHFDEVQFESHLSGNSTLLVPECWYWIRKLQARFSAGDYSSAIQASLNAERLLWSCNYYFEAAEHHFYSALARAGAFDSANQSSRQVHFKALTDYHRQLAVWAENCPENFENRAALVSAEIARIESRDLDAMHFYEQAIRSAHEHGFVQNEAVAHELAARFYSARRLETSADAHLRSARHCYLRWGADGKVSQLDRLYPRLAGLDEQYSAAAVNSAIRQLDVATVVKASQALSGEIELPSLIDRLMTIAIENAGADRGLLILPAGDEYLVQAEARATDARVEVSMRQGPITGSMCPESLVRYVIRTRESVILDDASKPGLFSGDDYLRDRRSTSILCLPLIKQGELAGILLLENTLTSHAFTPSRIAVLELLAAQAAISLENTRLYRDLQEREAKVRRLVDSNIIGIFIFDFDGRILEANDAFFRIVGYDRDDVRADRLSWRGLTPPEWTGADDRALAEVAATGTCRPYEKEFFRSDGSRVPVLMAGANFDELRHQGVAFALDLTERKQVEAELAHANRVATMGELTASIAHEVNQPLAALLTNAGTALRWLTRQPPVLEKAVPLIDHVIHDGRRAADIVDRIREFSKKEPQRKESLEINETILETVGLARAAIAEKAVAAKMQLADGLPYVLGDRVQLQQVILNLIMNAVEAMAEVGETSRELWIGTSRAGADGVLVAVSDSGPGLPQTERDRIFDAFYTTKRSGLGLGLSICRSIIDAHGGRIWAQPNTPRGTVFCFTVPTEVRVT</sequence>
<dbReference type="Gene3D" id="3.30.450.40">
    <property type="match status" value="1"/>
</dbReference>
<dbReference type="SMART" id="SM00387">
    <property type="entry name" value="HATPase_c"/>
    <property type="match status" value="1"/>
</dbReference>
<dbReference type="SMART" id="SM00091">
    <property type="entry name" value="PAS"/>
    <property type="match status" value="1"/>
</dbReference>
<accession>A0A1H5A1N8</accession>
<evidence type="ECO:0000256" key="10">
    <source>
        <dbReference type="SAM" id="Coils"/>
    </source>
</evidence>
<evidence type="ECO:0000313" key="16">
    <source>
        <dbReference type="Proteomes" id="UP000198992"/>
    </source>
</evidence>
<dbReference type="InterPro" id="IPR000700">
    <property type="entry name" value="PAS-assoc_C"/>
</dbReference>
<name>A0A1H5A1N8_9BRAD</name>
<comment type="catalytic activity">
    <reaction evidence="1">
        <text>ATP + protein L-histidine = ADP + protein N-phospho-L-histidine.</text>
        <dbReference type="EC" id="2.7.13.3"/>
    </reaction>
</comment>
<evidence type="ECO:0000256" key="8">
    <source>
        <dbReference type="ARBA" id="ARBA00022840"/>
    </source>
</evidence>
<dbReference type="InterPro" id="IPR035965">
    <property type="entry name" value="PAS-like_dom_sf"/>
</dbReference>
<dbReference type="InterPro" id="IPR041664">
    <property type="entry name" value="AAA_16"/>
</dbReference>
<keyword evidence="8" id="KW-0067">ATP-binding</keyword>
<dbReference type="Gene3D" id="3.30.565.10">
    <property type="entry name" value="Histidine kinase-like ATPase, C-terminal domain"/>
    <property type="match status" value="1"/>
</dbReference>
<evidence type="ECO:0000259" key="12">
    <source>
        <dbReference type="PROSITE" id="PS50109"/>
    </source>
</evidence>
<dbReference type="GO" id="GO:0009882">
    <property type="term" value="F:blue light photoreceptor activity"/>
    <property type="evidence" value="ECO:0007669"/>
    <property type="project" value="UniProtKB-ARBA"/>
</dbReference>
<dbReference type="PROSITE" id="PS50113">
    <property type="entry name" value="PAC"/>
    <property type="match status" value="1"/>
</dbReference>
<dbReference type="PROSITE" id="PS50109">
    <property type="entry name" value="HIS_KIN"/>
    <property type="match status" value="1"/>
</dbReference>
<evidence type="ECO:0000256" key="4">
    <source>
        <dbReference type="ARBA" id="ARBA00022679"/>
    </source>
</evidence>
<dbReference type="InterPro" id="IPR036097">
    <property type="entry name" value="HisK_dim/P_sf"/>
</dbReference>
<reference evidence="15 16" key="1">
    <citation type="submission" date="2016-10" db="EMBL/GenBank/DDBJ databases">
        <authorList>
            <person name="de Groot N.N."/>
        </authorList>
    </citation>
    <scope>NUCLEOTIDE SEQUENCE [LARGE SCALE GENOMIC DNA]</scope>
    <source>
        <strain evidence="15 16">MT12</strain>
    </source>
</reference>
<dbReference type="GO" id="GO:0000155">
    <property type="term" value="F:phosphorelay sensor kinase activity"/>
    <property type="evidence" value="ECO:0007669"/>
    <property type="project" value="InterPro"/>
</dbReference>
<dbReference type="InterPro" id="IPR005467">
    <property type="entry name" value="His_kinase_dom"/>
</dbReference>
<keyword evidence="5" id="KW-0677">Repeat</keyword>
<feature type="domain" description="Histidine kinase" evidence="12">
    <location>
        <begin position="1608"/>
        <end position="1824"/>
    </location>
</feature>
<keyword evidence="10" id="KW-0175">Coiled coil</keyword>
<dbReference type="Gene3D" id="1.10.287.130">
    <property type="match status" value="1"/>
</dbReference>
<dbReference type="CDD" id="cd14014">
    <property type="entry name" value="STKc_PknB_like"/>
    <property type="match status" value="1"/>
</dbReference>
<evidence type="ECO:0000256" key="3">
    <source>
        <dbReference type="ARBA" id="ARBA00022553"/>
    </source>
</evidence>
<dbReference type="InterPro" id="IPR003594">
    <property type="entry name" value="HATPase_dom"/>
</dbReference>
<dbReference type="EMBL" id="FNTH01000001">
    <property type="protein sequence ID" value="SED35510.1"/>
    <property type="molecule type" value="Genomic_DNA"/>
</dbReference>
<dbReference type="Gene3D" id="3.30.450.20">
    <property type="entry name" value="PAS domain"/>
    <property type="match status" value="1"/>
</dbReference>
<feature type="coiled-coil region" evidence="10">
    <location>
        <begin position="782"/>
        <end position="809"/>
    </location>
</feature>
<feature type="domain" description="Protein kinase" evidence="11">
    <location>
        <begin position="1"/>
        <end position="280"/>
    </location>
</feature>
<protein>
    <recommendedName>
        <fullName evidence="2">histidine kinase</fullName>
        <ecNumber evidence="2">2.7.13.3</ecNumber>
    </recommendedName>
</protein>
<dbReference type="PRINTS" id="PR00344">
    <property type="entry name" value="BCTRLSENSOR"/>
</dbReference>
<gene>
    <name evidence="15" type="ORF">SAMN05444164_4525</name>
</gene>
<keyword evidence="3" id="KW-0597">Phosphoprotein</keyword>
<keyword evidence="7" id="KW-0418">Kinase</keyword>
<keyword evidence="4" id="KW-0808">Transferase</keyword>
<dbReference type="InterPro" id="IPR008271">
    <property type="entry name" value="Ser/Thr_kinase_AS"/>
</dbReference>
<dbReference type="PROSITE" id="PS50011">
    <property type="entry name" value="PROTEIN_KINASE_DOM"/>
    <property type="match status" value="1"/>
</dbReference>
<dbReference type="Pfam" id="PF00069">
    <property type="entry name" value="Pkinase"/>
    <property type="match status" value="1"/>
</dbReference>
<dbReference type="Proteomes" id="UP000198992">
    <property type="component" value="Unassembled WGS sequence"/>
</dbReference>
<dbReference type="PANTHER" id="PTHR43642:SF1">
    <property type="entry name" value="HYBRID SIGNAL TRANSDUCTION HISTIDINE KINASE G"/>
    <property type="match status" value="1"/>
</dbReference>
<evidence type="ECO:0000259" key="11">
    <source>
        <dbReference type="PROSITE" id="PS50011"/>
    </source>
</evidence>
<dbReference type="InterPro" id="IPR003018">
    <property type="entry name" value="GAF"/>
</dbReference>
<evidence type="ECO:0000256" key="2">
    <source>
        <dbReference type="ARBA" id="ARBA00012438"/>
    </source>
</evidence>
<dbReference type="Pfam" id="PF00512">
    <property type="entry name" value="HisKA"/>
    <property type="match status" value="1"/>
</dbReference>
<proteinExistence type="predicted"/>
<keyword evidence="6" id="KW-0547">Nucleotide-binding</keyword>
<dbReference type="CDD" id="cd00082">
    <property type="entry name" value="HisKA"/>
    <property type="match status" value="1"/>
</dbReference>
<dbReference type="InterPro" id="IPR000014">
    <property type="entry name" value="PAS"/>
</dbReference>
<organism evidence="15 16">
    <name type="scientific">Bradyrhizobium erythrophlei</name>
    <dbReference type="NCBI Taxonomy" id="1437360"/>
    <lineage>
        <taxon>Bacteria</taxon>
        <taxon>Pseudomonadati</taxon>
        <taxon>Pseudomonadota</taxon>
        <taxon>Alphaproteobacteria</taxon>
        <taxon>Hyphomicrobiales</taxon>
        <taxon>Nitrobacteraceae</taxon>
        <taxon>Bradyrhizobium</taxon>
    </lineage>
</organism>
<dbReference type="NCBIfam" id="TIGR00229">
    <property type="entry name" value="sensory_box"/>
    <property type="match status" value="1"/>
</dbReference>
<dbReference type="GO" id="GO:0005524">
    <property type="term" value="F:ATP binding"/>
    <property type="evidence" value="ECO:0007669"/>
    <property type="project" value="UniProtKB-KW"/>
</dbReference>
<dbReference type="EC" id="2.7.13.3" evidence="2"/>
<dbReference type="SUPFAM" id="SSF55785">
    <property type="entry name" value="PYP-like sensor domain (PAS domain)"/>
    <property type="match status" value="1"/>
</dbReference>
<dbReference type="Gene3D" id="1.10.510.10">
    <property type="entry name" value="Transferase(Phosphotransferase) domain 1"/>
    <property type="match status" value="1"/>
</dbReference>
<dbReference type="RefSeq" id="WP_244549685.1">
    <property type="nucleotide sequence ID" value="NZ_FNTH01000001.1"/>
</dbReference>